<reference evidence="2" key="1">
    <citation type="journal article" date="2019" name="Int. J. Syst. Evol. Microbiol.">
        <title>The Global Catalogue of Microorganisms (GCM) 10K type strain sequencing project: providing services to taxonomists for standard genome sequencing and annotation.</title>
        <authorList>
            <consortium name="The Broad Institute Genomics Platform"/>
            <consortium name="The Broad Institute Genome Sequencing Center for Infectious Disease"/>
            <person name="Wu L."/>
            <person name="Ma J."/>
        </authorList>
    </citation>
    <scope>NUCLEOTIDE SEQUENCE [LARGE SCALE GENOMIC DNA]</scope>
    <source>
        <strain evidence="2">CGMCC 1.6375</strain>
    </source>
</reference>
<protein>
    <recommendedName>
        <fullName evidence="3">Bacteriocin-type signal sequence-containing protein</fullName>
    </recommendedName>
</protein>
<comment type="caution">
    <text evidence="1">The sequence shown here is derived from an EMBL/GenBank/DDBJ whole genome shotgun (WGS) entry which is preliminary data.</text>
</comment>
<dbReference type="EMBL" id="BMLI01000001">
    <property type="protein sequence ID" value="GGM84173.1"/>
    <property type="molecule type" value="Genomic_DNA"/>
</dbReference>
<organism evidence="1 2">
    <name type="scientific">Dyadobacter beijingensis</name>
    <dbReference type="NCBI Taxonomy" id="365489"/>
    <lineage>
        <taxon>Bacteria</taxon>
        <taxon>Pseudomonadati</taxon>
        <taxon>Bacteroidota</taxon>
        <taxon>Cytophagia</taxon>
        <taxon>Cytophagales</taxon>
        <taxon>Spirosomataceae</taxon>
        <taxon>Dyadobacter</taxon>
    </lineage>
</organism>
<name>A0ABQ2HL59_9BACT</name>
<evidence type="ECO:0000313" key="2">
    <source>
        <dbReference type="Proteomes" id="UP000632339"/>
    </source>
</evidence>
<evidence type="ECO:0000313" key="1">
    <source>
        <dbReference type="EMBL" id="GGM84173.1"/>
    </source>
</evidence>
<dbReference type="RefSeq" id="WP_019944561.1">
    <property type="nucleotide sequence ID" value="NZ_BMLI01000001.1"/>
</dbReference>
<keyword evidence="2" id="KW-1185">Reference proteome</keyword>
<sequence>MKDENANPSENADETRKKIIDVAKEKLNELDEDQLENLAGGSVDLEAGTGQGACSCQNHSC</sequence>
<accession>A0ABQ2HL59</accession>
<dbReference type="Proteomes" id="UP000632339">
    <property type="component" value="Unassembled WGS sequence"/>
</dbReference>
<evidence type="ECO:0008006" key="3">
    <source>
        <dbReference type="Google" id="ProtNLM"/>
    </source>
</evidence>
<gene>
    <name evidence="1" type="ORF">GCM10010967_14990</name>
</gene>
<proteinExistence type="predicted"/>